<keyword evidence="5" id="KW-1185">Reference proteome</keyword>
<dbReference type="PANTHER" id="PTHR42953:SF8">
    <property type="entry name" value="ZINT DOMAIN-CONTAINING PROTEIN"/>
    <property type="match status" value="1"/>
</dbReference>
<keyword evidence="1" id="KW-0175">Coiled coil</keyword>
<keyword evidence="3" id="KW-0732">Signal</keyword>
<dbReference type="GO" id="GO:0046872">
    <property type="term" value="F:metal ion binding"/>
    <property type="evidence" value="ECO:0007669"/>
    <property type="project" value="InterPro"/>
</dbReference>
<feature type="region of interest" description="Disordered" evidence="2">
    <location>
        <begin position="116"/>
        <end position="161"/>
    </location>
</feature>
<proteinExistence type="predicted"/>
<dbReference type="EMBL" id="JACAOA010000017">
    <property type="protein sequence ID" value="MBA5729570.1"/>
    <property type="molecule type" value="Genomic_DNA"/>
</dbReference>
<dbReference type="GO" id="GO:0030001">
    <property type="term" value="P:metal ion transport"/>
    <property type="evidence" value="ECO:0007669"/>
    <property type="project" value="InterPro"/>
</dbReference>
<feature type="signal peptide" evidence="3">
    <location>
        <begin position="1"/>
        <end position="25"/>
    </location>
</feature>
<dbReference type="PANTHER" id="PTHR42953">
    <property type="entry name" value="HIGH-AFFINITY ZINC UPTAKE SYSTEM PROTEIN ZNUA-RELATED"/>
    <property type="match status" value="1"/>
</dbReference>
<dbReference type="InterPro" id="IPR050492">
    <property type="entry name" value="Bact_metal-bind_prot9"/>
</dbReference>
<dbReference type="AlphaFoldDB" id="A0A839A6Y4"/>
<organism evidence="4 5">
    <name type="scientific">Ruoffia halotolerans</name>
    <dbReference type="NCBI Taxonomy" id="2748684"/>
    <lineage>
        <taxon>Bacteria</taxon>
        <taxon>Bacillati</taxon>
        <taxon>Bacillota</taxon>
        <taxon>Bacilli</taxon>
        <taxon>Lactobacillales</taxon>
        <taxon>Aerococcaceae</taxon>
        <taxon>Ruoffia</taxon>
    </lineage>
</organism>
<evidence type="ECO:0000256" key="1">
    <source>
        <dbReference type="SAM" id="Coils"/>
    </source>
</evidence>
<protein>
    <submittedName>
        <fullName evidence="4">Zinc ABC transporter substrate-binding protein</fullName>
    </submittedName>
</protein>
<name>A0A839A6Y4_9LACT</name>
<reference evidence="4 5" key="1">
    <citation type="submission" date="2020-06" db="EMBL/GenBank/DDBJ databases">
        <title>Reclassification of Facklamia ignava, Facklamia soureckii and Facklami tabacinasalis as Falseniella iganva gen. nov., comb. nov., Hutsoniella ignava gen. nov., comb. nov., and Ruoffia tabacinasalis gen. nov., comb. nov and description of Ruoffia haltotolerans sp. nov., isolated from hypersaline Inland Sea of Qatar.</title>
        <authorList>
            <person name="Fotedar R."/>
            <person name="Sankaranarayanan K."/>
            <person name="Lawson P."/>
            <person name="Caldwell M."/>
            <person name="Zeyara A."/>
            <person name="Al Malki A."/>
            <person name="Ali M."/>
        </authorList>
    </citation>
    <scope>NUCLEOTIDE SEQUENCE [LARGE SCALE GENOMIC DNA]</scope>
    <source>
        <strain evidence="4 5">INB8</strain>
    </source>
</reference>
<comment type="caution">
    <text evidence="4">The sequence shown here is derived from an EMBL/GenBank/DDBJ whole genome shotgun (WGS) entry which is preliminary data.</text>
</comment>
<feature type="coiled-coil region" evidence="1">
    <location>
        <begin position="185"/>
        <end position="216"/>
    </location>
</feature>
<dbReference type="InterPro" id="IPR006127">
    <property type="entry name" value="ZnuA-like"/>
</dbReference>
<dbReference type="RefSeq" id="WP_218931262.1">
    <property type="nucleotide sequence ID" value="NZ_JACAOA010000017.1"/>
</dbReference>
<feature type="chain" id="PRO_5032929170" evidence="3">
    <location>
        <begin position="26"/>
        <end position="323"/>
    </location>
</feature>
<dbReference type="Pfam" id="PF01297">
    <property type="entry name" value="ZnuA"/>
    <property type="match status" value="1"/>
</dbReference>
<accession>A0A839A6Y4</accession>
<evidence type="ECO:0000313" key="5">
    <source>
        <dbReference type="Proteomes" id="UP000571018"/>
    </source>
</evidence>
<feature type="compositionally biased region" description="Basic and acidic residues" evidence="2">
    <location>
        <begin position="117"/>
        <end position="159"/>
    </location>
</feature>
<evidence type="ECO:0000256" key="3">
    <source>
        <dbReference type="SAM" id="SignalP"/>
    </source>
</evidence>
<dbReference type="Proteomes" id="UP000571018">
    <property type="component" value="Unassembled WGS sequence"/>
</dbReference>
<dbReference type="Gene3D" id="3.40.50.1980">
    <property type="entry name" value="Nitrogenase molybdenum iron protein domain"/>
    <property type="match status" value="2"/>
</dbReference>
<sequence>MKLFKKFVLFVIAFALIIPGANIHAQDKKTVMTTFYPMYYLASRIGGDAINVEMLLESGQDAHSYESTAKDAVAVQEADLFIYQDDEMEFFVSDLLSIVDQAATQVLESTEGIDLLSGDHNHEEEEHDYEHEEGHEEEHNHGDEHDHEEGHSHEFDPHTWLDPNFYSQQAENVKNALIELDPANKATYTENAEKLSEELTALNEAFETGLADLENRTIVVQHEAFGYLAHAYDLEQLAISGLANNAEPSAKKLTEMTKVVNERNVQVIYVDPTTSTTISETVSQATGAELRPLRTLEFITEEEIEQGEDYFSIMRENLAQLTK</sequence>
<gene>
    <name evidence="4" type="ORF">HW423_07215</name>
</gene>
<evidence type="ECO:0000256" key="2">
    <source>
        <dbReference type="SAM" id="MobiDB-lite"/>
    </source>
</evidence>
<dbReference type="SUPFAM" id="SSF53807">
    <property type="entry name" value="Helical backbone' metal receptor"/>
    <property type="match status" value="1"/>
</dbReference>
<evidence type="ECO:0000313" key="4">
    <source>
        <dbReference type="EMBL" id="MBA5729570.1"/>
    </source>
</evidence>